<dbReference type="RefSeq" id="WP_179243063.1">
    <property type="nucleotide sequence ID" value="NZ_CP058595.1"/>
</dbReference>
<dbReference type="KEGG" id="cagg:HYG79_15975"/>
<keyword evidence="2" id="KW-1185">Reference proteome</keyword>
<evidence type="ECO:0008006" key="3">
    <source>
        <dbReference type="Google" id="ProtNLM"/>
    </source>
</evidence>
<gene>
    <name evidence="1" type="ORF">HYG79_15975</name>
</gene>
<dbReference type="AlphaFoldDB" id="A0A7H9ATK0"/>
<evidence type="ECO:0000313" key="2">
    <source>
        <dbReference type="Proteomes" id="UP000509302"/>
    </source>
</evidence>
<organism evidence="1 2">
    <name type="scientific">Costertonia aggregata</name>
    <dbReference type="NCBI Taxonomy" id="343403"/>
    <lineage>
        <taxon>Bacteria</taxon>
        <taxon>Pseudomonadati</taxon>
        <taxon>Bacteroidota</taxon>
        <taxon>Flavobacteriia</taxon>
        <taxon>Flavobacteriales</taxon>
        <taxon>Flavobacteriaceae</taxon>
        <taxon>Costertonia</taxon>
    </lineage>
</organism>
<evidence type="ECO:0000313" key="1">
    <source>
        <dbReference type="EMBL" id="QLG46784.1"/>
    </source>
</evidence>
<sequence>MKNCFIYIFSVVVLFYSCGSFKAEQRTSALTFPELGSIIKKKGMLWYGTSEQVGIPLWSEPMTVNIRQLPFNPDSYNTYAKYMSSAGKINSIAYNDSLPYKPKYLRLELVDKIRLTRALNSEPNEAVLSYLANDADYKIVTRMDFTVPETVMPTFELADNVVLIQDKFNKVQLVLIANGKEELVNFNEIQIFDFEYSSFCWGEDRYHRKRIENIVSDGSKCPKGTFVKPSKVKADKSYLKF</sequence>
<accession>A0A7H9ATK0</accession>
<reference evidence="1 2" key="1">
    <citation type="journal article" date="2006" name="Int. J. Syst. Evol. Microbiol.">
        <title>Costertonia aggregata gen. nov., sp. nov., a mesophilic marine bacterium of the family Flavobacteriaceae, isolated from a mature biofilm.</title>
        <authorList>
            <person name="Kwon K.K."/>
            <person name="Lee Y.K."/>
            <person name="Lee H.K."/>
        </authorList>
    </citation>
    <scope>NUCLEOTIDE SEQUENCE [LARGE SCALE GENOMIC DNA]</scope>
    <source>
        <strain evidence="1 2">KCCM 42265</strain>
    </source>
</reference>
<name>A0A7H9ATK0_9FLAO</name>
<dbReference type="EMBL" id="CP058595">
    <property type="protein sequence ID" value="QLG46784.1"/>
    <property type="molecule type" value="Genomic_DNA"/>
</dbReference>
<dbReference type="PROSITE" id="PS51257">
    <property type="entry name" value="PROKAR_LIPOPROTEIN"/>
    <property type="match status" value="1"/>
</dbReference>
<proteinExistence type="predicted"/>
<dbReference type="Proteomes" id="UP000509302">
    <property type="component" value="Chromosome"/>
</dbReference>
<protein>
    <recommendedName>
        <fullName evidence="3">Lipoprotein</fullName>
    </recommendedName>
</protein>